<dbReference type="PRINTS" id="PR00080">
    <property type="entry name" value="SDRFAMILY"/>
</dbReference>
<sequence length="267" mass="27510">MTAPDIRNEFADRVAVVTGGGSGIGRSIAVRYAAAGGTVAVVGRREEPLAETVALVESAGGKGLALTCDVRDAAAVETVVDGVVDRFGRLDVMVNNAAGNFVVPGEKLSANGWKAVIDIVLNGSFHGTRVAGKHMLEAGRGAILNTIATYAWHGHPGTVHSAAAKAGVVAMTRTLAVEWAARGVRLNCIAPGPTETEGAGAALWPNQQARDRVLASVPAARFTTPDEVAESAAFLLSDRAAYVTGEVLVVDGGQWLGKAIYTDPDSK</sequence>
<dbReference type="EMBL" id="JANRHA010000002">
    <property type="protein sequence ID" value="MDG3014006.1"/>
    <property type="molecule type" value="Genomic_DNA"/>
</dbReference>
<dbReference type="SUPFAM" id="SSF51735">
    <property type="entry name" value="NAD(P)-binding Rossmann-fold domains"/>
    <property type="match status" value="1"/>
</dbReference>
<reference evidence="3" key="1">
    <citation type="submission" date="2022-08" db="EMBL/GenBank/DDBJ databases">
        <title>Genome analysis of Corynebacteriales strain.</title>
        <authorList>
            <person name="Lee S.D."/>
        </authorList>
    </citation>
    <scope>NUCLEOTIDE SEQUENCE</scope>
    <source>
        <strain evidence="3">D3-21</strain>
    </source>
</reference>
<dbReference type="InterPro" id="IPR002347">
    <property type="entry name" value="SDR_fam"/>
</dbReference>
<evidence type="ECO:0000313" key="3">
    <source>
        <dbReference type="EMBL" id="MDG3014006.1"/>
    </source>
</evidence>
<dbReference type="PANTHER" id="PTHR43296:SF2">
    <property type="entry name" value="PEROXISOMAL 2,4-DIENOYL-COA REDUCTASE [(3E)-ENOYL-COA-PRODUCING]"/>
    <property type="match status" value="1"/>
</dbReference>
<keyword evidence="4" id="KW-1185">Reference proteome</keyword>
<proteinExistence type="predicted"/>
<evidence type="ECO:0000313" key="4">
    <source>
        <dbReference type="Proteomes" id="UP001152755"/>
    </source>
</evidence>
<protein>
    <submittedName>
        <fullName evidence="3">SDR family oxidoreductase</fullName>
    </submittedName>
</protein>
<dbReference type="Pfam" id="PF13561">
    <property type="entry name" value="adh_short_C2"/>
    <property type="match status" value="1"/>
</dbReference>
<dbReference type="Proteomes" id="UP001152755">
    <property type="component" value="Unassembled WGS sequence"/>
</dbReference>
<name>A0A9X4LYM4_9ACTN</name>
<comment type="caution">
    <text evidence="3">The sequence shown here is derived from an EMBL/GenBank/DDBJ whole genome shotgun (WGS) entry which is preliminary data.</text>
</comment>
<dbReference type="RefSeq" id="WP_277832968.1">
    <property type="nucleotide sequence ID" value="NZ_JAAIVF010000003.1"/>
</dbReference>
<keyword evidence="2" id="KW-0560">Oxidoreductase</keyword>
<dbReference type="GO" id="GO:0008670">
    <property type="term" value="F:2,4-dienoyl-CoA reductase (NADPH) activity"/>
    <property type="evidence" value="ECO:0007669"/>
    <property type="project" value="InterPro"/>
</dbReference>
<evidence type="ECO:0000256" key="2">
    <source>
        <dbReference type="ARBA" id="ARBA00023002"/>
    </source>
</evidence>
<dbReference type="InterPro" id="IPR045017">
    <property type="entry name" value="DECR2-like"/>
</dbReference>
<keyword evidence="1" id="KW-0521">NADP</keyword>
<dbReference type="PRINTS" id="PR00081">
    <property type="entry name" value="GDHRDH"/>
</dbReference>
<dbReference type="FunFam" id="3.40.50.720:FF:000084">
    <property type="entry name" value="Short-chain dehydrogenase reductase"/>
    <property type="match status" value="1"/>
</dbReference>
<gene>
    <name evidence="3" type="ORF">NVS88_05470</name>
</gene>
<dbReference type="Gene3D" id="3.40.50.720">
    <property type="entry name" value="NAD(P)-binding Rossmann-like Domain"/>
    <property type="match status" value="1"/>
</dbReference>
<dbReference type="PANTHER" id="PTHR43296">
    <property type="entry name" value="PEROXISOMAL 2,4-DIENOYL-COA REDUCTASE"/>
    <property type="match status" value="1"/>
</dbReference>
<dbReference type="AlphaFoldDB" id="A0A9X4LYM4"/>
<dbReference type="GO" id="GO:0009062">
    <property type="term" value="P:fatty acid catabolic process"/>
    <property type="evidence" value="ECO:0007669"/>
    <property type="project" value="InterPro"/>
</dbReference>
<accession>A0A9X4LYM4</accession>
<organism evidence="3 4">
    <name type="scientific">Speluncibacter jeojiensis</name>
    <dbReference type="NCBI Taxonomy" id="2710754"/>
    <lineage>
        <taxon>Bacteria</taxon>
        <taxon>Bacillati</taxon>
        <taxon>Actinomycetota</taxon>
        <taxon>Actinomycetes</taxon>
        <taxon>Mycobacteriales</taxon>
        <taxon>Speluncibacteraceae</taxon>
        <taxon>Speluncibacter</taxon>
    </lineage>
</organism>
<evidence type="ECO:0000256" key="1">
    <source>
        <dbReference type="ARBA" id="ARBA00022857"/>
    </source>
</evidence>
<dbReference type="InterPro" id="IPR036291">
    <property type="entry name" value="NAD(P)-bd_dom_sf"/>
</dbReference>